<protein>
    <submittedName>
        <fullName evidence="2">Membrane protein</fullName>
    </submittedName>
</protein>
<feature type="transmembrane region" description="Helical" evidence="1">
    <location>
        <begin position="130"/>
        <end position="148"/>
    </location>
</feature>
<organism evidence="2 3">
    <name type="scientific">Rothia aerolata</name>
    <dbReference type="NCBI Taxonomy" id="1812262"/>
    <lineage>
        <taxon>Bacteria</taxon>
        <taxon>Bacillati</taxon>
        <taxon>Actinomycetota</taxon>
        <taxon>Actinomycetes</taxon>
        <taxon>Micrococcales</taxon>
        <taxon>Micrococcaceae</taxon>
        <taxon>Rothia</taxon>
    </lineage>
</organism>
<dbReference type="Pfam" id="PF04657">
    <property type="entry name" value="DMT_YdcZ"/>
    <property type="match status" value="2"/>
</dbReference>
<feature type="transmembrane region" description="Helical" evidence="1">
    <location>
        <begin position="199"/>
        <end position="217"/>
    </location>
</feature>
<gene>
    <name evidence="2" type="primary">oroP</name>
    <name evidence="2" type="ORF">GCM10007359_07820</name>
</gene>
<evidence type="ECO:0000313" key="3">
    <source>
        <dbReference type="Proteomes" id="UP000600171"/>
    </source>
</evidence>
<dbReference type="RefSeq" id="WP_188358995.1">
    <property type="nucleotide sequence ID" value="NZ_BMDC01000001.1"/>
</dbReference>
<accession>A0A917IPT7</accession>
<feature type="transmembrane region" description="Helical" evidence="1">
    <location>
        <begin position="267"/>
        <end position="289"/>
    </location>
</feature>
<dbReference type="PANTHER" id="PTHR34821">
    <property type="entry name" value="INNER MEMBRANE PROTEIN YDCZ"/>
    <property type="match status" value="1"/>
</dbReference>
<evidence type="ECO:0000256" key="1">
    <source>
        <dbReference type="SAM" id="Phobius"/>
    </source>
</evidence>
<comment type="caution">
    <text evidence="2">The sequence shown here is derived from an EMBL/GenBank/DDBJ whole genome shotgun (WGS) entry which is preliminary data.</text>
</comment>
<dbReference type="PANTHER" id="PTHR34821:SF2">
    <property type="entry name" value="INNER MEMBRANE PROTEIN YDCZ"/>
    <property type="match status" value="1"/>
</dbReference>
<reference evidence="2 3" key="1">
    <citation type="journal article" date="2014" name="Int. J. Syst. Evol. Microbiol.">
        <title>Complete genome sequence of Corynebacterium casei LMG S-19264T (=DSM 44701T), isolated from a smear-ripened cheese.</title>
        <authorList>
            <consortium name="US DOE Joint Genome Institute (JGI-PGF)"/>
            <person name="Walter F."/>
            <person name="Albersmeier A."/>
            <person name="Kalinowski J."/>
            <person name="Ruckert C."/>
        </authorList>
    </citation>
    <scope>NUCLEOTIDE SEQUENCE [LARGE SCALE GENOMIC DNA]</scope>
    <source>
        <strain evidence="2 3">CCM 8669</strain>
    </source>
</reference>
<name>A0A917IPT7_9MICC</name>
<dbReference type="GO" id="GO:0005886">
    <property type="term" value="C:plasma membrane"/>
    <property type="evidence" value="ECO:0007669"/>
    <property type="project" value="TreeGrafter"/>
</dbReference>
<dbReference type="AlphaFoldDB" id="A0A917IPT7"/>
<feature type="transmembrane region" description="Helical" evidence="1">
    <location>
        <begin position="69"/>
        <end position="92"/>
    </location>
</feature>
<feature type="transmembrane region" description="Helical" evidence="1">
    <location>
        <begin position="168"/>
        <end position="187"/>
    </location>
</feature>
<proteinExistence type="predicted"/>
<dbReference type="Proteomes" id="UP000600171">
    <property type="component" value="Unassembled WGS sequence"/>
</dbReference>
<keyword evidence="1" id="KW-0472">Membrane</keyword>
<feature type="transmembrane region" description="Helical" evidence="1">
    <location>
        <begin position="237"/>
        <end position="260"/>
    </location>
</feature>
<dbReference type="InterPro" id="IPR006750">
    <property type="entry name" value="YdcZ"/>
</dbReference>
<evidence type="ECO:0000313" key="2">
    <source>
        <dbReference type="EMBL" id="GGH60034.1"/>
    </source>
</evidence>
<keyword evidence="1" id="KW-1133">Transmembrane helix</keyword>
<feature type="transmembrane region" description="Helical" evidence="1">
    <location>
        <begin position="34"/>
        <end position="57"/>
    </location>
</feature>
<keyword evidence="1" id="KW-0812">Transmembrane</keyword>
<dbReference type="EMBL" id="BMDC01000001">
    <property type="protein sequence ID" value="GGH60034.1"/>
    <property type="molecule type" value="Genomic_DNA"/>
</dbReference>
<feature type="transmembrane region" description="Helical" evidence="1">
    <location>
        <begin position="98"/>
        <end position="118"/>
    </location>
</feature>
<sequence>MFALGLMILGGALLPVQTTINSRLRLAVISPYLSSLISFIVGTVFLAVLALLVDGAFWFSPSEVAGEPAWIWAGGLLGAIVLTTNILIFPRLGGVQSVILPITGQVLMSLIIDQFGIFRATQVDLTVARVIGAVLVIAGVIAAVALGRKKAAPVPGASKEVSAPASNLGWQLLAIFVGFLMASQAAINGHLGIVIGSGIKAAFISFIIGTIVLFLLVLGLRLKLKVTVPAEKKGNPWWMWIGGLLGAGYVTLNAVLVPILGVGTTTVASLTGMIIASLIIDKFGIFEAARRPVRLIQVAGIVVMIIGVALIRLT</sequence>
<keyword evidence="3" id="KW-1185">Reference proteome</keyword>
<feature type="transmembrane region" description="Helical" evidence="1">
    <location>
        <begin position="295"/>
        <end position="313"/>
    </location>
</feature>